<dbReference type="EMBL" id="JAOAOG010000191">
    <property type="protein sequence ID" value="KAJ6241780.1"/>
    <property type="molecule type" value="Genomic_DNA"/>
</dbReference>
<dbReference type="Proteomes" id="UP001150062">
    <property type="component" value="Unassembled WGS sequence"/>
</dbReference>
<evidence type="ECO:0000313" key="2">
    <source>
        <dbReference type="Proteomes" id="UP001150062"/>
    </source>
</evidence>
<reference evidence="1" key="1">
    <citation type="submission" date="2022-08" db="EMBL/GenBank/DDBJ databases">
        <title>Novel sulfate-reducing endosymbionts in the free-living metamonad Anaeramoeba.</title>
        <authorList>
            <person name="Jerlstrom-Hultqvist J."/>
            <person name="Cepicka I."/>
            <person name="Gallot-Lavallee L."/>
            <person name="Salas-Leiva D."/>
            <person name="Curtis B.A."/>
            <person name="Zahonova K."/>
            <person name="Pipaliya S."/>
            <person name="Dacks J."/>
            <person name="Roger A.J."/>
        </authorList>
    </citation>
    <scope>NUCLEOTIDE SEQUENCE</scope>
    <source>
        <strain evidence="1">Schooner1</strain>
    </source>
</reference>
<dbReference type="Gene3D" id="3.40.50.150">
    <property type="entry name" value="Vaccinia Virus protein VP39"/>
    <property type="match status" value="1"/>
</dbReference>
<organism evidence="1 2">
    <name type="scientific">Anaeramoeba flamelloides</name>
    <dbReference type="NCBI Taxonomy" id="1746091"/>
    <lineage>
        <taxon>Eukaryota</taxon>
        <taxon>Metamonada</taxon>
        <taxon>Anaeramoebidae</taxon>
        <taxon>Anaeramoeba</taxon>
    </lineage>
</organism>
<protein>
    <submittedName>
        <fullName evidence="1">Uncharacterized protein</fullName>
    </submittedName>
</protein>
<sequence>MSLGSEQIKHTLLCPVIKEYYKKCLFNEPVQTEENEKKEQLTKKEKEKEQEKEIIPEKPFLIGDYGSGRNQEVPKFYLQVLDSVFQKEYPNLKKIESFVIVQIYTQQGYLLYLIPVHKKTFWKELKILDVQKNQLQKQQEKQTWLDKALISTEKFPESCFDLGVLNNDMVGFLAEYYSSNSDLMESLEEVKKSIRTGGHLLVTSPNTLHKIDNIKVLEEVGFKFVSYSDYNIKSEEIVNIFEKEDVPRGEDRKLDHFNFLFFVLPEK</sequence>
<keyword evidence="2" id="KW-1185">Reference proteome</keyword>
<dbReference type="InterPro" id="IPR029063">
    <property type="entry name" value="SAM-dependent_MTases_sf"/>
</dbReference>
<name>A0ABQ8YB35_9EUKA</name>
<accession>A0ABQ8YB35</accession>
<gene>
    <name evidence="1" type="ORF">M0813_00486</name>
</gene>
<proteinExistence type="predicted"/>
<evidence type="ECO:0000313" key="1">
    <source>
        <dbReference type="EMBL" id="KAJ6241780.1"/>
    </source>
</evidence>
<comment type="caution">
    <text evidence="1">The sequence shown here is derived from an EMBL/GenBank/DDBJ whole genome shotgun (WGS) entry which is preliminary data.</text>
</comment>